<reference evidence="1" key="1">
    <citation type="submission" date="2008-02" db="EMBL/GenBank/DDBJ databases">
        <title>Complete sequence of Yersinia pseudotuberculosis YPIII.</title>
        <authorList>
            <consortium name="US DOE Joint Genome Institute"/>
            <person name="Challacombe J.F."/>
            <person name="Bruce D."/>
            <person name="Detter J.C."/>
            <person name="Green L."/>
            <person name="Land M."/>
            <person name="Munk C."/>
            <person name="Lindler L.E."/>
            <person name="Nikolich M.P."/>
            <person name="Brettin T."/>
        </authorList>
    </citation>
    <scope>NUCLEOTIDE SEQUENCE</scope>
    <source>
        <strain evidence="1">YPIII</strain>
    </source>
</reference>
<dbReference type="EMBL" id="CP000950">
    <property type="protein sequence ID" value="ACA66660.1"/>
    <property type="molecule type" value="Genomic_DNA"/>
</dbReference>
<sequence length="261" mass="29372">MRPIITQTVQPVTSMYPSLPKAFIQDKVMLSLHNKAALDSTIKGDAVRALLLHAYVDIKGNEVERRTTAVGIQKLYEEVLQELLYQDPKCISVMISHTANPPTPLSIASPERVMQMMHQNIRQDIASQKTITDRTQTLHNLLSYKNQFQYKAIYDQPRLKPEENYNFKMVNDVHENLHSIQTDSCCKAGALTGATYFLQDSPGEIHVFGIRITQANEESGKVELFQGLKSDVQTNNKLDSLYLLLRGNSHQSPDDISSSVG</sequence>
<dbReference type="PATRIC" id="fig|502800.11.peg.954"/>
<dbReference type="GeneID" id="57974982"/>
<evidence type="ECO:0000313" key="1">
    <source>
        <dbReference type="EMBL" id="ACA66660.1"/>
    </source>
</evidence>
<dbReference type="AlphaFoldDB" id="A0A0H3AZB8"/>
<gene>
    <name evidence="1" type="ordered locus">YPK_0350</name>
</gene>
<dbReference type="RefSeq" id="WP_002210685.1">
    <property type="nucleotide sequence ID" value="NZ_CP009792.1"/>
</dbReference>
<organism evidence="1">
    <name type="scientific">Yersinia pseudotuberculosis serotype O:3 (strain YPIII)</name>
    <dbReference type="NCBI Taxonomy" id="502800"/>
    <lineage>
        <taxon>Bacteria</taxon>
        <taxon>Pseudomonadati</taxon>
        <taxon>Pseudomonadota</taxon>
        <taxon>Gammaproteobacteria</taxon>
        <taxon>Enterobacterales</taxon>
        <taxon>Yersiniaceae</taxon>
        <taxon>Yersinia</taxon>
    </lineage>
</organism>
<name>A0A0H3AZB8_YERPY</name>
<protein>
    <submittedName>
        <fullName evidence="1">Uncharacterized protein</fullName>
    </submittedName>
</protein>
<proteinExistence type="predicted"/>
<accession>A0A0H3AZB8</accession>
<dbReference type="KEGG" id="ypy:YPK_0350"/>